<dbReference type="RefSeq" id="WP_097905010.1">
    <property type="nucleotide sequence ID" value="NZ_NVLK01000039.1"/>
</dbReference>
<dbReference type="Pfam" id="PF20320">
    <property type="entry name" value="DUF6615"/>
    <property type="match status" value="1"/>
</dbReference>
<evidence type="ECO:0000313" key="1">
    <source>
        <dbReference type="EMBL" id="PEC20583.1"/>
    </source>
</evidence>
<dbReference type="InterPro" id="IPR046723">
    <property type="entry name" value="DUF6615"/>
</dbReference>
<dbReference type="EMBL" id="NVLK01000039">
    <property type="protein sequence ID" value="PEC20583.1"/>
    <property type="molecule type" value="Genomic_DNA"/>
</dbReference>
<organism evidence="1 2">
    <name type="scientific">Bacillus cereus</name>
    <dbReference type="NCBI Taxonomy" id="1396"/>
    <lineage>
        <taxon>Bacteria</taxon>
        <taxon>Bacillati</taxon>
        <taxon>Bacillota</taxon>
        <taxon>Bacilli</taxon>
        <taxon>Bacillales</taxon>
        <taxon>Bacillaceae</taxon>
        <taxon>Bacillus</taxon>
        <taxon>Bacillus cereus group</taxon>
    </lineage>
</organism>
<sequence length="311" mass="36975">MRANSICECIIETSKKIWFDAKDYYESTILAREETYSESTLLELYRNMPIDQYGFKKVTAPEESKNGADWEWYIVEGEYWIRFAVQAKKLSIKDSQKKTKYLYRYLHSGTEKNSQCNRLLKYSYENGYIPIYSFFNYIKAEDRKGIKITRDVEGQIELLGWTYCFAEKISPTFSDMNNEFKDIWDFSEPMKTLFCKTNIDNILKKYNVIKNYKDIDGNTIDKPAFKKKKINELPTYVINLMQENDIKINHNDHYDYNSYSNYIDVKAKPVSENIIVTILTPVCESNQSFLYKISIILKGILVKFYKWFKVR</sequence>
<evidence type="ECO:0000313" key="2">
    <source>
        <dbReference type="Proteomes" id="UP000220006"/>
    </source>
</evidence>
<gene>
    <name evidence="1" type="ORF">COM96_18525</name>
</gene>
<proteinExistence type="predicted"/>
<dbReference type="AlphaFoldDB" id="A0A2A7HUS3"/>
<protein>
    <submittedName>
        <fullName evidence="1">Uncharacterized protein</fullName>
    </submittedName>
</protein>
<name>A0A2A7HUS3_BACCE</name>
<reference evidence="1 2" key="1">
    <citation type="submission" date="2017-09" db="EMBL/GenBank/DDBJ databases">
        <title>Large-scale bioinformatics analysis of Bacillus genomes uncovers conserved roles of natural products in bacterial physiology.</title>
        <authorList>
            <consortium name="Agbiome Team Llc"/>
            <person name="Bleich R.M."/>
            <person name="Grubbs K.J."/>
            <person name="Santa Maria K.C."/>
            <person name="Allen S.E."/>
            <person name="Farag S."/>
            <person name="Shank E.A."/>
            <person name="Bowers A."/>
        </authorList>
    </citation>
    <scope>NUCLEOTIDE SEQUENCE [LARGE SCALE GENOMIC DNA]</scope>
    <source>
        <strain evidence="1 2">AFS096845</strain>
    </source>
</reference>
<accession>A0A2A7HUS3</accession>
<dbReference type="Proteomes" id="UP000220006">
    <property type="component" value="Unassembled WGS sequence"/>
</dbReference>
<comment type="caution">
    <text evidence="1">The sequence shown here is derived from an EMBL/GenBank/DDBJ whole genome shotgun (WGS) entry which is preliminary data.</text>
</comment>